<keyword evidence="5" id="KW-0378">Hydrolase</keyword>
<dbReference type="PANTHER" id="PTHR12147">
    <property type="entry name" value="METALLOPEPTIDASE M28 FAMILY MEMBER"/>
    <property type="match status" value="1"/>
</dbReference>
<evidence type="ECO:0000259" key="7">
    <source>
        <dbReference type="Pfam" id="PF04389"/>
    </source>
</evidence>
<dbReference type="Gene3D" id="3.50.30.30">
    <property type="match status" value="1"/>
</dbReference>
<proteinExistence type="predicted"/>
<dbReference type="AlphaFoldDB" id="A0A5A7N5E0"/>
<dbReference type="GO" id="GO:0006508">
    <property type="term" value="P:proteolysis"/>
    <property type="evidence" value="ECO:0007669"/>
    <property type="project" value="UniProtKB-KW"/>
</dbReference>
<keyword evidence="9" id="KW-1185">Reference proteome</keyword>
<reference evidence="8 9" key="1">
    <citation type="submission" date="2019-09" db="EMBL/GenBank/DDBJ databases">
        <title>NBRP : Genome information of microbial organism related human and environment.</title>
        <authorList>
            <person name="Hattori M."/>
            <person name="Oshima K."/>
            <person name="Inaba H."/>
            <person name="Suda W."/>
            <person name="Sakamoto M."/>
            <person name="Iino T."/>
            <person name="Kitahara M."/>
            <person name="Oshida Y."/>
            <person name="Iida T."/>
            <person name="Kudo T."/>
            <person name="Itoh T."/>
            <person name="Ohkuma M."/>
        </authorList>
    </citation>
    <scope>NUCLEOTIDE SEQUENCE [LARGE SCALE GENOMIC DNA]</scope>
    <source>
        <strain evidence="8 9">Q-1</strain>
    </source>
</reference>
<evidence type="ECO:0000256" key="3">
    <source>
        <dbReference type="ARBA" id="ARBA00022723"/>
    </source>
</evidence>
<dbReference type="GO" id="GO:0004177">
    <property type="term" value="F:aminopeptidase activity"/>
    <property type="evidence" value="ECO:0007669"/>
    <property type="project" value="UniProtKB-KW"/>
</dbReference>
<dbReference type="PANTHER" id="PTHR12147:SF56">
    <property type="entry name" value="AMINOPEPTIDASE YDR415C-RELATED"/>
    <property type="match status" value="1"/>
</dbReference>
<dbReference type="RefSeq" id="WP_042082982.1">
    <property type="nucleotide sequence ID" value="NZ_BKCN01000003.1"/>
</dbReference>
<dbReference type="CDD" id="cd05660">
    <property type="entry name" value="M28_like_PA"/>
    <property type="match status" value="1"/>
</dbReference>
<evidence type="ECO:0000256" key="5">
    <source>
        <dbReference type="ARBA" id="ARBA00022801"/>
    </source>
</evidence>
<evidence type="ECO:0000256" key="1">
    <source>
        <dbReference type="ARBA" id="ARBA00022438"/>
    </source>
</evidence>
<dbReference type="Proteomes" id="UP000324996">
    <property type="component" value="Unassembled WGS sequence"/>
</dbReference>
<keyword evidence="3" id="KW-0479">Metal-binding</keyword>
<dbReference type="EMBL" id="BKCN01000003">
    <property type="protein sequence ID" value="GER03358.1"/>
    <property type="molecule type" value="Genomic_DNA"/>
</dbReference>
<evidence type="ECO:0000313" key="9">
    <source>
        <dbReference type="Proteomes" id="UP000324996"/>
    </source>
</evidence>
<keyword evidence="4" id="KW-0732">Signal</keyword>
<evidence type="ECO:0000313" key="8">
    <source>
        <dbReference type="EMBL" id="GER03358.1"/>
    </source>
</evidence>
<dbReference type="InterPro" id="IPR046450">
    <property type="entry name" value="PA_dom_sf"/>
</dbReference>
<accession>A0A5A7N5E0</accession>
<gene>
    <name evidence="8" type="ORF">JCM17846_10400</name>
</gene>
<dbReference type="PROSITE" id="PS51257">
    <property type="entry name" value="PROKAR_LIPOPROTEIN"/>
    <property type="match status" value="1"/>
</dbReference>
<evidence type="ECO:0000256" key="4">
    <source>
        <dbReference type="ARBA" id="ARBA00022729"/>
    </source>
</evidence>
<dbReference type="Gene3D" id="3.40.630.10">
    <property type="entry name" value="Zn peptidases"/>
    <property type="match status" value="1"/>
</dbReference>
<dbReference type="SUPFAM" id="SSF52025">
    <property type="entry name" value="PA domain"/>
    <property type="match status" value="1"/>
</dbReference>
<dbReference type="Pfam" id="PF04389">
    <property type="entry name" value="Peptidase_M28"/>
    <property type="match status" value="1"/>
</dbReference>
<evidence type="ECO:0000256" key="6">
    <source>
        <dbReference type="ARBA" id="ARBA00022833"/>
    </source>
</evidence>
<dbReference type="CDD" id="cd04821">
    <property type="entry name" value="PA_M28_1_2"/>
    <property type="match status" value="1"/>
</dbReference>
<sequence length="556" mass="60093">MGDPRDFKFIGLCLAIGLAACGQQKTDEDKSAFSPAITAEDLAAHSAVLASDDFGGRPPSGPMADKTITYLVNALENMGLEPAFGDSFTQKVPLVSIEAAPDAVLRVAGDAQTRSYAYGSDMMVWTTRVAEHMAIKDSELVFVGYGINAPEYGWNDYEGIDMTGKTAIILVNDPGFATQNPDLFDGNSMTYYGRWTYKYEEAARQGAEGAIIIHQTAPAAYPWSVVENSWTGPQFDLVRPDGNAGRVAIEGWVQERVAQQIFADAGLDFDDLTKAAQTPGFKPMTMGLTASVAVKNSIETSQTVNVGGVLKGASHPDEAVIYTAHWDHLGEGPAVDGDKIYNGAADNATGIATVLEVAQKMAAAQKSPRRTVLFLFVGAEEQGLLGAYHYADNPITPLGKTAALINTDVVLPLGEMKDITVIGLGSSQLEEILADNIAVDGRSLTPYPNPEQGFYFRSDHFALAKRGVPALYLDTGTEHITKGRAFVAKAKADYVAHRYHKPSDEIMPDWDYSGVVLDARAIHDVGWTVANSDRWPHWYEGNPFRAIRAESADMRP</sequence>
<dbReference type="GO" id="GO:0046872">
    <property type="term" value="F:metal ion binding"/>
    <property type="evidence" value="ECO:0007669"/>
    <property type="project" value="UniProtKB-KW"/>
</dbReference>
<name>A0A5A7N5E0_9PROT</name>
<keyword evidence="1" id="KW-0031">Aminopeptidase</keyword>
<keyword evidence="6" id="KW-0862">Zinc</keyword>
<dbReference type="SUPFAM" id="SSF53187">
    <property type="entry name" value="Zn-dependent exopeptidases"/>
    <property type="match status" value="1"/>
</dbReference>
<organism evidence="8 9">
    <name type="scientific">Iodidimonas nitroreducens</name>
    <dbReference type="NCBI Taxonomy" id="1236968"/>
    <lineage>
        <taxon>Bacteria</taxon>
        <taxon>Pseudomonadati</taxon>
        <taxon>Pseudomonadota</taxon>
        <taxon>Alphaproteobacteria</taxon>
        <taxon>Iodidimonadales</taxon>
        <taxon>Iodidimonadaceae</taxon>
        <taxon>Iodidimonas</taxon>
    </lineage>
</organism>
<dbReference type="InterPro" id="IPR045175">
    <property type="entry name" value="M28_fam"/>
</dbReference>
<protein>
    <recommendedName>
        <fullName evidence="7">Peptidase M28 domain-containing protein</fullName>
    </recommendedName>
</protein>
<evidence type="ECO:0000256" key="2">
    <source>
        <dbReference type="ARBA" id="ARBA00022670"/>
    </source>
</evidence>
<keyword evidence="2" id="KW-0645">Protease</keyword>
<dbReference type="InterPro" id="IPR007484">
    <property type="entry name" value="Peptidase_M28"/>
</dbReference>
<comment type="caution">
    <text evidence="8">The sequence shown here is derived from an EMBL/GenBank/DDBJ whole genome shotgun (WGS) entry which is preliminary data.</text>
</comment>
<feature type="domain" description="Peptidase M28" evidence="7">
    <location>
        <begin position="305"/>
        <end position="511"/>
    </location>
</feature>
<dbReference type="GO" id="GO:0008235">
    <property type="term" value="F:metalloexopeptidase activity"/>
    <property type="evidence" value="ECO:0007669"/>
    <property type="project" value="InterPro"/>
</dbReference>